<dbReference type="AlphaFoldDB" id="A0A1X1ZHK6"/>
<name>A0A1X1ZHK6_MYCNO</name>
<evidence type="ECO:0000313" key="2">
    <source>
        <dbReference type="Proteomes" id="UP000193108"/>
    </source>
</evidence>
<dbReference type="Proteomes" id="UP000193108">
    <property type="component" value="Unassembled WGS sequence"/>
</dbReference>
<organism evidence="1 2">
    <name type="scientific">Mycolicibacter nonchromogenicus</name>
    <name type="common">Mycobacterium nonchromogenicum</name>
    <dbReference type="NCBI Taxonomy" id="1782"/>
    <lineage>
        <taxon>Bacteria</taxon>
        <taxon>Bacillati</taxon>
        <taxon>Actinomycetota</taxon>
        <taxon>Actinomycetes</taxon>
        <taxon>Mycobacteriales</taxon>
        <taxon>Mycobacteriaceae</taxon>
        <taxon>Mycolicibacter</taxon>
    </lineage>
</organism>
<accession>A0A1X1ZHK6</accession>
<reference evidence="1 2" key="1">
    <citation type="submission" date="2016-01" db="EMBL/GenBank/DDBJ databases">
        <title>The new phylogeny of the genus Mycobacterium.</title>
        <authorList>
            <person name="Tarcisio F."/>
            <person name="Conor M."/>
            <person name="Antonella G."/>
            <person name="Elisabetta G."/>
            <person name="Giulia F.S."/>
            <person name="Sara T."/>
            <person name="Anna F."/>
            <person name="Clotilde B."/>
            <person name="Roberto B."/>
            <person name="Veronica D.S."/>
            <person name="Fabio R."/>
            <person name="Monica P."/>
            <person name="Olivier J."/>
            <person name="Enrico T."/>
            <person name="Nicola S."/>
        </authorList>
    </citation>
    <scope>NUCLEOTIDE SEQUENCE [LARGE SCALE GENOMIC DNA]</scope>
    <source>
        <strain evidence="1 2">DSM 44164</strain>
    </source>
</reference>
<sequence>MVAIAYTDITAPAPRDIRTAKKLDHRPAAAAPAAPASDPVVDMTTRLLSGPLHQMYAFLWRVGVLTVDN</sequence>
<protein>
    <submittedName>
        <fullName evidence="1">Uncharacterized protein</fullName>
    </submittedName>
</protein>
<gene>
    <name evidence="1" type="ORF">AWC18_06040</name>
</gene>
<dbReference type="NCBIfam" id="NF040653">
    <property type="entry name" value="Rv1535_dom"/>
    <property type="match status" value="1"/>
</dbReference>
<dbReference type="RefSeq" id="WP_085138069.1">
    <property type="nucleotide sequence ID" value="NZ_LQPI01000032.1"/>
</dbReference>
<evidence type="ECO:0000313" key="1">
    <source>
        <dbReference type="EMBL" id="ORW22863.1"/>
    </source>
</evidence>
<dbReference type="EMBL" id="LQPI01000032">
    <property type="protein sequence ID" value="ORW22863.1"/>
    <property type="molecule type" value="Genomic_DNA"/>
</dbReference>
<dbReference type="NCBIfam" id="NF040652">
    <property type="entry name" value="Mbox_reg_Rv1535"/>
    <property type="match status" value="1"/>
</dbReference>
<comment type="caution">
    <text evidence="1">The sequence shown here is derived from an EMBL/GenBank/DDBJ whole genome shotgun (WGS) entry which is preliminary data.</text>
</comment>
<keyword evidence="2" id="KW-1185">Reference proteome</keyword>
<proteinExistence type="predicted"/>